<dbReference type="Pfam" id="PF04055">
    <property type="entry name" value="Radical_SAM"/>
    <property type="match status" value="1"/>
</dbReference>
<dbReference type="PROSITE" id="PS51918">
    <property type="entry name" value="RADICAL_SAM"/>
    <property type="match status" value="1"/>
</dbReference>
<evidence type="ECO:0000256" key="4">
    <source>
        <dbReference type="ARBA" id="ARBA00022842"/>
    </source>
</evidence>
<keyword evidence="6" id="KW-0411">Iron-sulfur</keyword>
<evidence type="ECO:0000256" key="7">
    <source>
        <dbReference type="ARBA" id="ARBA00023239"/>
    </source>
</evidence>
<dbReference type="GO" id="GO:0046872">
    <property type="term" value="F:metal ion binding"/>
    <property type="evidence" value="ECO:0007669"/>
    <property type="project" value="UniProtKB-KW"/>
</dbReference>
<dbReference type="InterPro" id="IPR013785">
    <property type="entry name" value="Aldolase_TIM"/>
</dbReference>
<name>A0A644XQR4_9ZZZZ</name>
<dbReference type="Gene3D" id="3.20.20.70">
    <property type="entry name" value="Aldolase class I"/>
    <property type="match status" value="1"/>
</dbReference>
<evidence type="ECO:0000256" key="3">
    <source>
        <dbReference type="ARBA" id="ARBA00022723"/>
    </source>
</evidence>
<evidence type="ECO:0000256" key="5">
    <source>
        <dbReference type="ARBA" id="ARBA00023004"/>
    </source>
</evidence>
<evidence type="ECO:0000256" key="2">
    <source>
        <dbReference type="ARBA" id="ARBA00022691"/>
    </source>
</evidence>
<reference evidence="9" key="1">
    <citation type="submission" date="2019-08" db="EMBL/GenBank/DDBJ databases">
        <authorList>
            <person name="Kucharzyk K."/>
            <person name="Murdoch R.W."/>
            <person name="Higgins S."/>
            <person name="Loffler F."/>
        </authorList>
    </citation>
    <scope>NUCLEOTIDE SEQUENCE</scope>
</reference>
<dbReference type="SFLD" id="SFLDS00029">
    <property type="entry name" value="Radical_SAM"/>
    <property type="match status" value="1"/>
</dbReference>
<keyword evidence="2" id="KW-0949">S-adenosyl-L-methionine</keyword>
<dbReference type="GO" id="GO:0016829">
    <property type="term" value="F:lyase activity"/>
    <property type="evidence" value="ECO:0007669"/>
    <property type="project" value="UniProtKB-KW"/>
</dbReference>
<dbReference type="InterPro" id="IPR007197">
    <property type="entry name" value="rSAM"/>
</dbReference>
<evidence type="ECO:0000259" key="8">
    <source>
        <dbReference type="PROSITE" id="PS51918"/>
    </source>
</evidence>
<dbReference type="AlphaFoldDB" id="A0A644XQR4"/>
<evidence type="ECO:0000313" key="9">
    <source>
        <dbReference type="EMBL" id="MPM18247.1"/>
    </source>
</evidence>
<keyword evidence="5" id="KW-0408">Iron</keyword>
<evidence type="ECO:0000256" key="1">
    <source>
        <dbReference type="ARBA" id="ARBA00022485"/>
    </source>
</evidence>
<dbReference type="InterPro" id="IPR058240">
    <property type="entry name" value="rSAM_sf"/>
</dbReference>
<organism evidence="9">
    <name type="scientific">bioreactor metagenome</name>
    <dbReference type="NCBI Taxonomy" id="1076179"/>
    <lineage>
        <taxon>unclassified sequences</taxon>
        <taxon>metagenomes</taxon>
        <taxon>ecological metagenomes</taxon>
    </lineage>
</organism>
<dbReference type="PIRSF" id="PIRSF000370">
    <property type="entry name" value="QueE"/>
    <property type="match status" value="1"/>
</dbReference>
<evidence type="ECO:0000256" key="6">
    <source>
        <dbReference type="ARBA" id="ARBA00023014"/>
    </source>
</evidence>
<dbReference type="HAMAP" id="MF_00917">
    <property type="entry name" value="QueE"/>
    <property type="match status" value="1"/>
</dbReference>
<comment type="caution">
    <text evidence="9">The sequence shown here is derived from an EMBL/GenBank/DDBJ whole genome shotgun (WGS) entry which is preliminary data.</text>
</comment>
<dbReference type="GO" id="GO:0051539">
    <property type="term" value="F:4 iron, 4 sulfur cluster binding"/>
    <property type="evidence" value="ECO:0007669"/>
    <property type="project" value="UniProtKB-KW"/>
</dbReference>
<dbReference type="EMBL" id="VSSQ01002946">
    <property type="protein sequence ID" value="MPM18247.1"/>
    <property type="molecule type" value="Genomic_DNA"/>
</dbReference>
<dbReference type="SUPFAM" id="SSF102114">
    <property type="entry name" value="Radical SAM enzymes"/>
    <property type="match status" value="1"/>
</dbReference>
<dbReference type="CDD" id="cd01335">
    <property type="entry name" value="Radical_SAM"/>
    <property type="match status" value="1"/>
</dbReference>
<gene>
    <name evidence="9" type="primary">queE_21</name>
    <name evidence="9" type="ORF">SDC9_64653</name>
</gene>
<accession>A0A644XQR4</accession>
<dbReference type="PANTHER" id="PTHR42836:SF1">
    <property type="entry name" value="7-CARBOXY-7-DEAZAGUANINE SYNTHASE"/>
    <property type="match status" value="1"/>
</dbReference>
<keyword evidence="4" id="KW-0460">Magnesium</keyword>
<dbReference type="PANTHER" id="PTHR42836">
    <property type="entry name" value="7-CARBOXY-7-DEAZAGUANINE SYNTHASE"/>
    <property type="match status" value="1"/>
</dbReference>
<feature type="domain" description="Radical SAM core" evidence="8">
    <location>
        <begin position="18"/>
        <end position="193"/>
    </location>
</feature>
<dbReference type="EC" id="4.3.99.3" evidence="9"/>
<protein>
    <submittedName>
        <fullName evidence="9">7-carboxy-7-deazaguanine synthase</fullName>
        <ecNumber evidence="9">4.3.99.3</ecNumber>
    </submittedName>
</protein>
<dbReference type="InterPro" id="IPR024924">
    <property type="entry name" value="7-CO-7-deazaguanine_synth-like"/>
</dbReference>
<keyword evidence="1" id="KW-0004">4Fe-4S</keyword>
<proteinExistence type="inferred from homology"/>
<keyword evidence="7 9" id="KW-0456">Lyase</keyword>
<keyword evidence="3" id="KW-0479">Metal-binding</keyword>
<sequence length="193" mass="21870">MSLIINEIFYSLQGEGGRTGEASVFIRLSKCNLACSFCDTDFKSGKSMALDEIYAEISSYPCRWIIWTGGEPTLQLNEEIVAFFKDKGYRQAIETNGTRRVPSGIDYITCSPKQQFGKIRILIPEVDELRFPMAKGDPLPDVSVLPKTRRYLLSPIFDGMNVIQENVDYCVELIKQNPHWGLSLQVHKLIGIR</sequence>